<dbReference type="AlphaFoldDB" id="A0AA90NTF2"/>
<dbReference type="Gene3D" id="1.25.40.10">
    <property type="entry name" value="Tetratricopeptide repeat domain"/>
    <property type="match status" value="1"/>
</dbReference>
<proteinExistence type="predicted"/>
<organism evidence="1 2">
    <name type="scientific">Candidatus Endonucleibacter bathymodioli</name>
    <dbReference type="NCBI Taxonomy" id="539814"/>
    <lineage>
        <taxon>Bacteria</taxon>
        <taxon>Pseudomonadati</taxon>
        <taxon>Pseudomonadota</taxon>
        <taxon>Gammaproteobacteria</taxon>
        <taxon>Oceanospirillales</taxon>
        <taxon>Endozoicomonadaceae</taxon>
        <taxon>Candidatus Endonucleibacter</taxon>
    </lineage>
</organism>
<reference evidence="1 2" key="1">
    <citation type="journal article" date="2023" name="bioRxiv">
        <title>An intranuclear bacterial parasite of deep-sea mussels expresses apoptosis inhibitors acquired from its host.</title>
        <authorList>
            <person name="Gonzalez Porras M.A."/>
            <person name="Assie A."/>
            <person name="Tietjen M."/>
            <person name="Violette M."/>
            <person name="Kleiner M."/>
            <person name="Gruber-Vodicka H."/>
            <person name="Dubilier N."/>
            <person name="Leisch N."/>
        </authorList>
    </citation>
    <scope>NUCLEOTIDE SEQUENCE [LARGE SCALE GENOMIC DNA]</scope>
    <source>
        <strain evidence="1">IAP13</strain>
    </source>
</reference>
<name>A0AA90NTF2_9GAMM</name>
<dbReference type="EMBL" id="JASXSV010000008">
    <property type="protein sequence ID" value="MDP0588907.1"/>
    <property type="molecule type" value="Genomic_DNA"/>
</dbReference>
<evidence type="ECO:0000313" key="1">
    <source>
        <dbReference type="EMBL" id="MDP0588907.1"/>
    </source>
</evidence>
<dbReference type="InterPro" id="IPR005415">
    <property type="entry name" value="T3SS_Ca_resp_chp_LcrH/SycD"/>
</dbReference>
<dbReference type="PRINTS" id="PR01595">
    <property type="entry name" value="SYCDCHAPRONE"/>
</dbReference>
<keyword evidence="2" id="KW-1185">Reference proteome</keyword>
<dbReference type="Proteomes" id="UP001178148">
    <property type="component" value="Unassembled WGS sequence"/>
</dbReference>
<dbReference type="SUPFAM" id="SSF48452">
    <property type="entry name" value="TPR-like"/>
    <property type="match status" value="1"/>
</dbReference>
<protein>
    <submittedName>
        <fullName evidence="1">Uncharacterized protein</fullName>
    </submittedName>
</protein>
<comment type="caution">
    <text evidence="1">The sequence shown here is derived from an EMBL/GenBank/DDBJ whole genome shotgun (WGS) entry which is preliminary data.</text>
</comment>
<evidence type="ECO:0000313" key="2">
    <source>
        <dbReference type="Proteomes" id="UP001178148"/>
    </source>
</evidence>
<accession>A0AA90NTF2</accession>
<sequence>MEETNISGKDFSDNRLWVTYLAQGGTLRERRGLSQNQMDTIYRVGFGYYSTKNYKESLVIFKYLSLLDHRNHSYLLGLGVTLKEIQQYDEAMAVLDCAIHIDETDPRSYICMALCMIELNNLTDADIFLLKAEAMAKKSTKWIREFHQIKKLKTFTKND</sequence>
<dbReference type="InterPro" id="IPR011990">
    <property type="entry name" value="TPR-like_helical_dom_sf"/>
</dbReference>
<gene>
    <name evidence="1" type="ORF">QS748_06840</name>
</gene>